<keyword evidence="2" id="KW-1185">Reference proteome</keyword>
<dbReference type="Proteomes" id="UP000054721">
    <property type="component" value="Unassembled WGS sequence"/>
</dbReference>
<reference evidence="1 2" key="1">
    <citation type="submission" date="2015-05" db="EMBL/GenBank/DDBJ databases">
        <title>Evolution of Trichinella species and genotypes.</title>
        <authorList>
            <person name="Korhonen P.K."/>
            <person name="Edoardo P."/>
            <person name="Giuseppe L.R."/>
            <person name="Gasser R.B."/>
        </authorList>
    </citation>
    <scope>NUCLEOTIDE SEQUENCE [LARGE SCALE GENOMIC DNA]</scope>
    <source>
        <strain evidence="1">ISS10</strain>
    </source>
</reference>
<organism evidence="1 2">
    <name type="scientific">Trichinella nativa</name>
    <dbReference type="NCBI Taxonomy" id="6335"/>
    <lineage>
        <taxon>Eukaryota</taxon>
        <taxon>Metazoa</taxon>
        <taxon>Ecdysozoa</taxon>
        <taxon>Nematoda</taxon>
        <taxon>Enoplea</taxon>
        <taxon>Dorylaimia</taxon>
        <taxon>Trichinellida</taxon>
        <taxon>Trichinellidae</taxon>
        <taxon>Trichinella</taxon>
    </lineage>
</organism>
<evidence type="ECO:0000313" key="1">
    <source>
        <dbReference type="EMBL" id="KRZ22703.1"/>
    </source>
</evidence>
<evidence type="ECO:0000313" key="2">
    <source>
        <dbReference type="Proteomes" id="UP000054721"/>
    </source>
</evidence>
<name>A0A0V1IIY7_9BILA</name>
<protein>
    <submittedName>
        <fullName evidence="1">Uncharacterized protein</fullName>
    </submittedName>
</protein>
<comment type="caution">
    <text evidence="1">The sequence shown here is derived from an EMBL/GenBank/DDBJ whole genome shotgun (WGS) entry which is preliminary data.</text>
</comment>
<proteinExistence type="predicted"/>
<accession>A0A0V1IIY7</accession>
<dbReference type="EMBL" id="JYDW01004260">
    <property type="protein sequence ID" value="KRZ22703.1"/>
    <property type="molecule type" value="Genomic_DNA"/>
</dbReference>
<gene>
    <name evidence="1" type="ORF">T02_10798</name>
</gene>
<sequence length="37" mass="4425">MKLERSYTRRLTAHLEALELKEANSPKRSRQQEELVL</sequence>
<dbReference type="AlphaFoldDB" id="A0A0V1IIY7"/>